<sequence length="158" mass="18772">KKDNEQKYFNSDMATSVVIRLFLSLISQYLNIQKICSFIQNTSDYIREIKEKIKAKSNYQNVDDDDDEKDIKFKLSSIIMENNIILSQYDEIQNYINSLHINLELSKKKILAKYNKKYLNKCSRVPNSFMLYRTEISDIVKEKYTAKQELVSRFIANR</sequence>
<dbReference type="AlphaFoldDB" id="A0A9N9PCG5"/>
<comment type="caution">
    <text evidence="1">The sequence shown here is derived from an EMBL/GenBank/DDBJ whole genome shotgun (WGS) entry which is preliminary data.</text>
</comment>
<accession>A0A9N9PCG5</accession>
<organism evidence="1 2">
    <name type="scientific">Dentiscutata erythropus</name>
    <dbReference type="NCBI Taxonomy" id="1348616"/>
    <lineage>
        <taxon>Eukaryota</taxon>
        <taxon>Fungi</taxon>
        <taxon>Fungi incertae sedis</taxon>
        <taxon>Mucoromycota</taxon>
        <taxon>Glomeromycotina</taxon>
        <taxon>Glomeromycetes</taxon>
        <taxon>Diversisporales</taxon>
        <taxon>Gigasporaceae</taxon>
        <taxon>Dentiscutata</taxon>
    </lineage>
</organism>
<name>A0A9N9PCG5_9GLOM</name>
<dbReference type="EMBL" id="CAJVPY010047520">
    <property type="protein sequence ID" value="CAG8811427.1"/>
    <property type="molecule type" value="Genomic_DNA"/>
</dbReference>
<protein>
    <submittedName>
        <fullName evidence="1">24469_t:CDS:1</fullName>
    </submittedName>
</protein>
<feature type="non-terminal residue" evidence="1">
    <location>
        <position position="158"/>
    </location>
</feature>
<keyword evidence="2" id="KW-1185">Reference proteome</keyword>
<reference evidence="1" key="1">
    <citation type="submission" date="2021-06" db="EMBL/GenBank/DDBJ databases">
        <authorList>
            <person name="Kallberg Y."/>
            <person name="Tangrot J."/>
            <person name="Rosling A."/>
        </authorList>
    </citation>
    <scope>NUCLEOTIDE SEQUENCE</scope>
    <source>
        <strain evidence="1">MA453B</strain>
    </source>
</reference>
<evidence type="ECO:0000313" key="1">
    <source>
        <dbReference type="EMBL" id="CAG8811427.1"/>
    </source>
</evidence>
<evidence type="ECO:0000313" key="2">
    <source>
        <dbReference type="Proteomes" id="UP000789405"/>
    </source>
</evidence>
<dbReference type="OrthoDB" id="6247875at2759"/>
<proteinExistence type="predicted"/>
<dbReference type="Proteomes" id="UP000789405">
    <property type="component" value="Unassembled WGS sequence"/>
</dbReference>
<gene>
    <name evidence="1" type="ORF">DERYTH_LOCUS25465</name>
</gene>